<dbReference type="VEuPathDB" id="FungiDB:PHYBLDRAFT_174168"/>
<accession>A0A162ZKS3</accession>
<evidence type="ECO:0000313" key="1">
    <source>
        <dbReference type="EMBL" id="OAD67471.1"/>
    </source>
</evidence>
<dbReference type="RefSeq" id="XP_018285511.1">
    <property type="nucleotide sequence ID" value="XM_018437203.1"/>
</dbReference>
<gene>
    <name evidence="1" type="ORF">PHYBLDRAFT_174168</name>
</gene>
<keyword evidence="2" id="KW-1185">Reference proteome</keyword>
<proteinExistence type="predicted"/>
<organism evidence="1 2">
    <name type="scientific">Phycomyces blakesleeanus (strain ATCC 8743b / DSM 1359 / FGSC 10004 / NBRC 33097 / NRRL 1555)</name>
    <dbReference type="NCBI Taxonomy" id="763407"/>
    <lineage>
        <taxon>Eukaryota</taxon>
        <taxon>Fungi</taxon>
        <taxon>Fungi incertae sedis</taxon>
        <taxon>Mucoromycota</taxon>
        <taxon>Mucoromycotina</taxon>
        <taxon>Mucoromycetes</taxon>
        <taxon>Mucorales</taxon>
        <taxon>Phycomycetaceae</taxon>
        <taxon>Phycomyces</taxon>
    </lineage>
</organism>
<dbReference type="GeneID" id="28998109"/>
<evidence type="ECO:0000313" key="2">
    <source>
        <dbReference type="Proteomes" id="UP000077315"/>
    </source>
</evidence>
<dbReference type="EMBL" id="KV440999">
    <property type="protein sequence ID" value="OAD67471.1"/>
    <property type="molecule type" value="Genomic_DNA"/>
</dbReference>
<reference evidence="2" key="1">
    <citation type="submission" date="2015-06" db="EMBL/GenBank/DDBJ databases">
        <title>Expansion of signal transduction pathways in fungi by whole-genome duplication.</title>
        <authorList>
            <consortium name="DOE Joint Genome Institute"/>
            <person name="Corrochano L.M."/>
            <person name="Kuo A."/>
            <person name="Marcet-Houben M."/>
            <person name="Polaino S."/>
            <person name="Salamov A."/>
            <person name="Villalobos J.M."/>
            <person name="Alvarez M.I."/>
            <person name="Avalos J."/>
            <person name="Benito E.P."/>
            <person name="Benoit I."/>
            <person name="Burger G."/>
            <person name="Camino L.P."/>
            <person name="Canovas D."/>
            <person name="Cerda-Olmedo E."/>
            <person name="Cheng J.-F."/>
            <person name="Dominguez A."/>
            <person name="Elias M."/>
            <person name="Eslava A.P."/>
            <person name="Glaser F."/>
            <person name="Grimwood J."/>
            <person name="Gutierrez G."/>
            <person name="Heitman J."/>
            <person name="Henrissat B."/>
            <person name="Iturriaga E.A."/>
            <person name="Lang B.F."/>
            <person name="Lavin J.L."/>
            <person name="Lee S."/>
            <person name="Li W."/>
            <person name="Lindquist E."/>
            <person name="Lopez-Garcia S."/>
            <person name="Luque E.M."/>
            <person name="Marcos A.T."/>
            <person name="Martin J."/>
            <person name="McCluskey K."/>
            <person name="Medina H.R."/>
            <person name="Miralles-Duran A."/>
            <person name="Miyazaki A."/>
            <person name="Munoz-Torres E."/>
            <person name="Oguiza J.A."/>
            <person name="Ohm R."/>
            <person name="Olmedo M."/>
            <person name="Orejas M."/>
            <person name="Ortiz-Castellanos L."/>
            <person name="Pisabarro A.G."/>
            <person name="Rodriguez-Romero J."/>
            <person name="Ruiz-Herrera J."/>
            <person name="Ruiz-Vazquez R."/>
            <person name="Sanz C."/>
            <person name="Schackwitz W."/>
            <person name="Schmutz J."/>
            <person name="Shahriari M."/>
            <person name="Shelest E."/>
            <person name="Silva-Franco F."/>
            <person name="Soanes D."/>
            <person name="Syed K."/>
            <person name="Tagua V.G."/>
            <person name="Talbot N.J."/>
            <person name="Thon M."/>
            <person name="De vries R.P."/>
            <person name="Wiebenga A."/>
            <person name="Yadav J.S."/>
            <person name="Braun E.L."/>
            <person name="Baker S."/>
            <person name="Garre V."/>
            <person name="Horwitz B."/>
            <person name="Torres-Martinez S."/>
            <person name="Idnurm A."/>
            <person name="Herrera-Estrella A."/>
            <person name="Gabaldon T."/>
            <person name="Grigoriev I.V."/>
        </authorList>
    </citation>
    <scope>NUCLEOTIDE SEQUENCE [LARGE SCALE GENOMIC DNA]</scope>
    <source>
        <strain evidence="2">NRRL 1555(-)</strain>
    </source>
</reference>
<protein>
    <submittedName>
        <fullName evidence="1">Uncharacterized protein</fullName>
    </submittedName>
</protein>
<sequence length="104" mass="12170">MSFQKKLLECCSYNVKTRLMIDQDEVTTRAFFYFSYDRSDASISQIDVTMLRVWSNEQHIRNWQRLCTIWAIFQREKNAADINSLNDGTLAFQVIRPPGIILSG</sequence>
<dbReference type="Proteomes" id="UP000077315">
    <property type="component" value="Unassembled WGS sequence"/>
</dbReference>
<dbReference type="InParanoid" id="A0A162ZKS3"/>
<dbReference type="AlphaFoldDB" id="A0A162ZKS3"/>
<name>A0A162ZKS3_PHYB8</name>